<dbReference type="EMBL" id="LKEB01000006">
    <property type="protein sequence ID" value="ROW16172.1"/>
    <property type="molecule type" value="Genomic_DNA"/>
</dbReference>
<evidence type="ECO:0000256" key="1">
    <source>
        <dbReference type="SAM" id="MobiDB-lite"/>
    </source>
</evidence>
<name>A0A423XJ50_9PEZI</name>
<dbReference type="InParanoid" id="A0A423XJ50"/>
<dbReference type="OrthoDB" id="5242790at2759"/>
<reference evidence="2 3" key="1">
    <citation type="submission" date="2015-09" db="EMBL/GenBank/DDBJ databases">
        <title>Host preference determinants of Valsa canker pathogens revealed by comparative genomics.</title>
        <authorList>
            <person name="Yin Z."/>
            <person name="Huang L."/>
        </authorList>
    </citation>
    <scope>NUCLEOTIDE SEQUENCE [LARGE SCALE GENOMIC DNA]</scope>
    <source>
        <strain evidence="2 3">SXYLt</strain>
    </source>
</reference>
<accession>A0A423XJ50</accession>
<evidence type="ECO:0000313" key="3">
    <source>
        <dbReference type="Proteomes" id="UP000285146"/>
    </source>
</evidence>
<keyword evidence="3" id="KW-1185">Reference proteome</keyword>
<comment type="caution">
    <text evidence="2">The sequence shown here is derived from an EMBL/GenBank/DDBJ whole genome shotgun (WGS) entry which is preliminary data.</text>
</comment>
<feature type="compositionally biased region" description="Polar residues" evidence="1">
    <location>
        <begin position="20"/>
        <end position="34"/>
    </location>
</feature>
<dbReference type="Proteomes" id="UP000285146">
    <property type="component" value="Unassembled WGS sequence"/>
</dbReference>
<dbReference type="AlphaFoldDB" id="A0A423XJ50"/>
<feature type="compositionally biased region" description="Polar residues" evidence="1">
    <location>
        <begin position="1"/>
        <end position="12"/>
    </location>
</feature>
<protein>
    <submittedName>
        <fullName evidence="2">Uncharacterized protein</fullName>
    </submittedName>
</protein>
<gene>
    <name evidence="2" type="ORF">VPNG_01844</name>
</gene>
<proteinExistence type="predicted"/>
<organism evidence="2 3">
    <name type="scientific">Cytospora leucostoma</name>
    <dbReference type="NCBI Taxonomy" id="1230097"/>
    <lineage>
        <taxon>Eukaryota</taxon>
        <taxon>Fungi</taxon>
        <taxon>Dikarya</taxon>
        <taxon>Ascomycota</taxon>
        <taxon>Pezizomycotina</taxon>
        <taxon>Sordariomycetes</taxon>
        <taxon>Sordariomycetidae</taxon>
        <taxon>Diaporthales</taxon>
        <taxon>Cytosporaceae</taxon>
        <taxon>Cytospora</taxon>
    </lineage>
</organism>
<sequence length="61" mass="6427">MPEVNAPTQQQPMEAPADSSIITQQPEVQAQPQMNSEEMTMRGGGCGESCSCCGVGESCFC</sequence>
<evidence type="ECO:0000313" key="2">
    <source>
        <dbReference type="EMBL" id="ROW16172.1"/>
    </source>
</evidence>
<feature type="region of interest" description="Disordered" evidence="1">
    <location>
        <begin position="1"/>
        <end position="34"/>
    </location>
</feature>